<gene>
    <name evidence="1" type="ORF">NJ959_16490</name>
</gene>
<proteinExistence type="predicted"/>
<name>A0AAE3KPU6_9CYAN</name>
<dbReference type="Gene3D" id="1.25.40.10">
    <property type="entry name" value="Tetratricopeptide repeat domain"/>
    <property type="match status" value="1"/>
</dbReference>
<dbReference type="AlphaFoldDB" id="A0AAE3KPU6"/>
<dbReference type="RefSeq" id="WP_254012801.1">
    <property type="nucleotide sequence ID" value="NZ_JAMZMM010000163.1"/>
</dbReference>
<comment type="caution">
    <text evidence="1">The sequence shown here is derived from an EMBL/GenBank/DDBJ whole genome shotgun (WGS) entry which is preliminary data.</text>
</comment>
<evidence type="ECO:0000313" key="1">
    <source>
        <dbReference type="EMBL" id="MCP2730033.1"/>
    </source>
</evidence>
<sequence>MKGRIGLIIKYINRQGINSLSNSISPLKRTKMPDVVTKSSSKMLVKSRFQPTLAIRQRIYSLAVVRRITAFAITIFLVIINSNSPVSGIGIKGENLPQPIANGQIIQTTGDVGIQRNGHTIHPKIGTIIYPGDKLLTANESQIIVQCANLSTQSISAGKNQANTCPSETEETCTPGTYKCPHRGEITWKSNIPYIISPRRTAILNDKPILRWNPVPGAKVYTVNVEGKGVKWTTKVGDTQIIYPGEPPLKPDTPYLLTVEADTGVSSLDEPVSVGGINFTLLEAQKAQEIRTQSAQIAQQSWNEEAKAIAVANLYSKNSLNGEAIATLESSGIHTAPIYRQIGHRYFYYLALIPQAKEYYTKAITIADSEDIEEQTQIQYSLGKVEVALGNKDEAVRWFTLALKGYQMLGYSEQIDEVERQLRGVNSDGK</sequence>
<evidence type="ECO:0008006" key="3">
    <source>
        <dbReference type="Google" id="ProtNLM"/>
    </source>
</evidence>
<accession>A0AAE3KPU6</accession>
<protein>
    <recommendedName>
        <fullName evidence="3">Tetratricopeptide repeat protein</fullName>
    </recommendedName>
</protein>
<reference evidence="1" key="1">
    <citation type="submission" date="2022-06" db="EMBL/GenBank/DDBJ databases">
        <title>New cyanobacteria of genus Symplocastrum in benthos of Lake Baikal.</title>
        <authorList>
            <person name="Sorokovikova E."/>
            <person name="Tikhonova I."/>
            <person name="Krasnopeev A."/>
            <person name="Evseev P."/>
            <person name="Gladkikh A."/>
            <person name="Belykh O."/>
        </authorList>
    </citation>
    <scope>NUCLEOTIDE SEQUENCE</scope>
    <source>
        <strain evidence="1">BBK-W-15</strain>
    </source>
</reference>
<dbReference type="Proteomes" id="UP001204953">
    <property type="component" value="Unassembled WGS sequence"/>
</dbReference>
<dbReference type="InterPro" id="IPR011990">
    <property type="entry name" value="TPR-like_helical_dom_sf"/>
</dbReference>
<evidence type="ECO:0000313" key="2">
    <source>
        <dbReference type="Proteomes" id="UP001204953"/>
    </source>
</evidence>
<dbReference type="EMBL" id="JAMZMM010000163">
    <property type="protein sequence ID" value="MCP2730033.1"/>
    <property type="molecule type" value="Genomic_DNA"/>
</dbReference>
<organism evidence="1 2">
    <name type="scientific">Limnofasciculus baicalensis BBK-W-15</name>
    <dbReference type="NCBI Taxonomy" id="2699891"/>
    <lineage>
        <taxon>Bacteria</taxon>
        <taxon>Bacillati</taxon>
        <taxon>Cyanobacteriota</taxon>
        <taxon>Cyanophyceae</taxon>
        <taxon>Coleofasciculales</taxon>
        <taxon>Coleofasciculaceae</taxon>
        <taxon>Limnofasciculus</taxon>
        <taxon>Limnofasciculus baicalensis</taxon>
    </lineage>
</organism>
<keyword evidence="2" id="KW-1185">Reference proteome</keyword>
<dbReference type="SUPFAM" id="SSF48452">
    <property type="entry name" value="TPR-like"/>
    <property type="match status" value="1"/>
</dbReference>